<evidence type="ECO:0000256" key="1">
    <source>
        <dbReference type="SAM" id="MobiDB-lite"/>
    </source>
</evidence>
<protein>
    <recommendedName>
        <fullName evidence="2">Strawberry notch helicase C domain-containing protein</fullName>
    </recommendedName>
</protein>
<evidence type="ECO:0000259" key="2">
    <source>
        <dbReference type="Pfam" id="PF13871"/>
    </source>
</evidence>
<feature type="domain" description="Strawberry notch helicase C" evidence="2">
    <location>
        <begin position="141"/>
        <end position="458"/>
    </location>
</feature>
<feature type="compositionally biased region" description="Basic and acidic residues" evidence="1">
    <location>
        <begin position="961"/>
        <end position="1016"/>
    </location>
</feature>
<dbReference type="OMA" id="IHNRVPR"/>
<accession>A0A1Y1HVR0</accession>
<feature type="region of interest" description="Disordered" evidence="1">
    <location>
        <begin position="686"/>
        <end position="1106"/>
    </location>
</feature>
<feature type="region of interest" description="Disordered" evidence="1">
    <location>
        <begin position="1235"/>
        <end position="1466"/>
    </location>
</feature>
<feature type="compositionally biased region" description="Basic and acidic residues" evidence="1">
    <location>
        <begin position="1056"/>
        <end position="1077"/>
    </location>
</feature>
<gene>
    <name evidence="3" type="ORF">KFL_000700070</name>
</gene>
<feature type="compositionally biased region" description="Gly residues" evidence="1">
    <location>
        <begin position="1621"/>
        <end position="1633"/>
    </location>
</feature>
<feature type="compositionally biased region" description="Basic and acidic residues" evidence="1">
    <location>
        <begin position="1370"/>
        <end position="1381"/>
    </location>
</feature>
<feature type="region of interest" description="Disordered" evidence="1">
    <location>
        <begin position="1491"/>
        <end position="1664"/>
    </location>
</feature>
<organism evidence="3 4">
    <name type="scientific">Klebsormidium nitens</name>
    <name type="common">Green alga</name>
    <name type="synonym">Ulothrix nitens</name>
    <dbReference type="NCBI Taxonomy" id="105231"/>
    <lineage>
        <taxon>Eukaryota</taxon>
        <taxon>Viridiplantae</taxon>
        <taxon>Streptophyta</taxon>
        <taxon>Klebsormidiophyceae</taxon>
        <taxon>Klebsormidiales</taxon>
        <taxon>Klebsormidiaceae</taxon>
        <taxon>Klebsormidium</taxon>
    </lineage>
</organism>
<feature type="compositionally biased region" description="Basic and acidic residues" evidence="1">
    <location>
        <begin position="904"/>
        <end position="913"/>
    </location>
</feature>
<dbReference type="InterPro" id="IPR026741">
    <property type="entry name" value="SNO"/>
</dbReference>
<dbReference type="OrthoDB" id="421838at2759"/>
<dbReference type="PANTHER" id="PTHR12706">
    <property type="entry name" value="STRAWBERRY NOTCH-RELATED"/>
    <property type="match status" value="1"/>
</dbReference>
<feature type="compositionally biased region" description="Acidic residues" evidence="1">
    <location>
        <begin position="1040"/>
        <end position="1054"/>
    </location>
</feature>
<proteinExistence type="predicted"/>
<reference evidence="3 4" key="1">
    <citation type="journal article" date="2014" name="Nat. Commun.">
        <title>Klebsormidium flaccidum genome reveals primary factors for plant terrestrial adaptation.</title>
        <authorList>
            <person name="Hori K."/>
            <person name="Maruyama F."/>
            <person name="Fujisawa T."/>
            <person name="Togashi T."/>
            <person name="Yamamoto N."/>
            <person name="Seo M."/>
            <person name="Sato S."/>
            <person name="Yamada T."/>
            <person name="Mori H."/>
            <person name="Tajima N."/>
            <person name="Moriyama T."/>
            <person name="Ikeuchi M."/>
            <person name="Watanabe M."/>
            <person name="Wada H."/>
            <person name="Kobayashi K."/>
            <person name="Saito M."/>
            <person name="Masuda T."/>
            <person name="Sasaki-Sekimoto Y."/>
            <person name="Mashiguchi K."/>
            <person name="Awai K."/>
            <person name="Shimojima M."/>
            <person name="Masuda S."/>
            <person name="Iwai M."/>
            <person name="Nobusawa T."/>
            <person name="Narise T."/>
            <person name="Kondo S."/>
            <person name="Saito H."/>
            <person name="Sato R."/>
            <person name="Murakawa M."/>
            <person name="Ihara Y."/>
            <person name="Oshima-Yamada Y."/>
            <person name="Ohtaka K."/>
            <person name="Satoh M."/>
            <person name="Sonobe K."/>
            <person name="Ishii M."/>
            <person name="Ohtani R."/>
            <person name="Kanamori-Sato M."/>
            <person name="Honoki R."/>
            <person name="Miyazaki D."/>
            <person name="Mochizuki H."/>
            <person name="Umetsu J."/>
            <person name="Higashi K."/>
            <person name="Shibata D."/>
            <person name="Kamiya Y."/>
            <person name="Sato N."/>
            <person name="Nakamura Y."/>
            <person name="Tabata S."/>
            <person name="Ida S."/>
            <person name="Kurokawa K."/>
            <person name="Ohta H."/>
        </authorList>
    </citation>
    <scope>NUCLEOTIDE SEQUENCE [LARGE SCALE GENOMIC DNA]</scope>
    <source>
        <strain evidence="3 4">NIES-2285</strain>
    </source>
</reference>
<name>A0A1Y1HVR0_KLENI</name>
<feature type="compositionally biased region" description="Polar residues" evidence="1">
    <location>
        <begin position="1203"/>
        <end position="1212"/>
    </location>
</feature>
<dbReference type="Proteomes" id="UP000054558">
    <property type="component" value="Unassembled WGS sequence"/>
</dbReference>
<evidence type="ECO:0000313" key="4">
    <source>
        <dbReference type="Proteomes" id="UP000054558"/>
    </source>
</evidence>
<dbReference type="GO" id="GO:0006355">
    <property type="term" value="P:regulation of DNA-templated transcription"/>
    <property type="evidence" value="ECO:0007669"/>
    <property type="project" value="InterPro"/>
</dbReference>
<feature type="compositionally biased region" description="Basic and acidic residues" evidence="1">
    <location>
        <begin position="1299"/>
        <end position="1321"/>
    </location>
</feature>
<feature type="region of interest" description="Disordered" evidence="1">
    <location>
        <begin position="1118"/>
        <end position="1216"/>
    </location>
</feature>
<feature type="compositionally biased region" description="Basic and acidic residues" evidence="1">
    <location>
        <begin position="1389"/>
        <end position="1398"/>
    </location>
</feature>
<dbReference type="Pfam" id="PF13871">
    <property type="entry name" value="Helicase_C_4"/>
    <property type="match status" value="1"/>
</dbReference>
<feature type="compositionally biased region" description="Basic and acidic residues" evidence="1">
    <location>
        <begin position="714"/>
        <end position="736"/>
    </location>
</feature>
<dbReference type="PANTHER" id="PTHR12706:SF30">
    <property type="entry name" value="PROTEIN STRAWBERRY NOTCH-RELATED"/>
    <property type="match status" value="1"/>
</dbReference>
<evidence type="ECO:0000313" key="3">
    <source>
        <dbReference type="EMBL" id="GAQ81071.1"/>
    </source>
</evidence>
<dbReference type="InterPro" id="IPR026937">
    <property type="entry name" value="SBNO_Helicase_C_dom"/>
</dbReference>
<feature type="compositionally biased region" description="Basic and acidic residues" evidence="1">
    <location>
        <begin position="853"/>
        <end position="876"/>
    </location>
</feature>
<sequence>MLAKMRAAVEDVKEAGFATKSNCGPYYWGAHQRFFKMLCIACKTGRIVALTQSLVEAGNQVVMSLQGTGEAYQERTDLARAGGEEDLMDKAPQQLLASAVTYLFPPVAKKDLERAREQKPELFEQREELLEEVHALGMPDNPLDDLKLGLGGPDKVAELTGRKQMVVLEDGKKTLKSRAEHLRCSTDEVNLYERDLFQKGQKLVCIISDAASSGISLQADRNCPVDPATGKVRRRHHITLELPWSADKCVQQLGRSHRSNQVSAPFYHLTVSDVAGEKRSASAVAKRLQSLGAHTNGDRRSVISNMVDFDLDNQYGVLSHWLLSFVRRHINILIQQGFLNATASSVGAWRSRQSTASWTRPAPTDMMRDLLAEEFPEDPTDDQLLERTRAVYQEMREDLGAVELLERKKNKKVAVSRFLNRILGVQPARQNRLFKFFCLHVDAEIARARKNGTFVEAIGQMGRDYESVEIIEGPTVVYTHPENGAEIFCYRFKMDKGAHWNKAIAHYKEEPGHFNGFWRSKKEFGGEKFILLATELPPGSEADRLAQGARGRVVPTSVKQKTRIRLMRPNNANPPGWNLAALREKYEFVKHFDPDEYEQNAVQQEWVRQYAHGASARGTSGRIDEAHFLAGSLTCIWPLVQDVMAKGRKKMTKICRIKETTENGRQVIGLHIRDLDDVTEILQRLESNDLPTDYPPGTAAPEEAEDLTGWGEIMKTRQDKKDAKAPGDKPRGGPRKEAKRKRKFERFQRPELPVEPEEVAQLEQSGLWEKLPPPPVVDPDAYEVPVSAEAEPAPVPVVRRRSNTARQRGASNRGDPPRAGNAGRGAREGLVAGDAEAPVHTEEERAGGPGVNDGRESGEGDRTRGAEAETSARDPPDAGPSVVPPERDTRADEQAPEEAGSGEEPVHTGRERSWGAGVNDGQGSEGSVGPQGAEAEARARDPPEAGPSVPPQEQDATEQTRVSEEERSAGPSGTERERDVRAEVRAPEEERSARPGGTEQERDARAEVRAPEEERSAGSSGMERGERNAGAGSGRRQLEVDSDTDLDSEDEAILDDIMKIDWRVKTERKPKVRDSPERPGAVSGSAAEAEASKMQPGTSTVEQECAVATRGKKREYVDLDADKAAPSKKPVYINLDSDDEESGEAGVTWETRRPEGVSTEAAPKAARADVKQERASPKMSPQEASASGGVKPDVGNSPGGPLTKNSPSQVPRASTAEIRATLTAVWDAVRRRVSLPAESNGPPTDPPVVQADGTAVSLGARESPPGAQSPCRDGSGTPPGPLEGQESEPGSLSDVEEGLAGKERPGEDGDAAEGSKGKVAEGEQDGTTDETTAEKGPVGKEGLGTPASLQRKRVEASPAGGACLPVPGKGRQDAVKKKLFVDDEAPVAAEEKKRKSDEGAGGSLSGAAPEEGVAPPEGKRARVELDSSLTGGRAFDNGIERQTGGDDPPTQDTCPGTGRRYAAPIGGQLVRNGASLSNTFKRNAIVRALQRVRNKGRSAEVSGRDASGAEPERAGTGRKCGTEPPSGTSVEAPKATGNGSTPQAEVWPDSFAWPENKKRKKRRTGEAKGGEAVKSSQSAQEGKRLVPVNGEHPPTGLAGGVKPGLSESGLPRSTLCSTVGDGEGQEAGKGQAPGGEDVAESGTNETGPPLSGSGQAGSTAKPEALQMVARPADHQPPAAAAPMNFMSMLAGMDRTAIQAMADFFQAFAKRA</sequence>
<feature type="compositionally biased region" description="Basic and acidic residues" evidence="1">
    <location>
        <begin position="837"/>
        <end position="846"/>
    </location>
</feature>
<feature type="compositionally biased region" description="Basic and acidic residues" evidence="1">
    <location>
        <begin position="1166"/>
        <end position="1176"/>
    </location>
</feature>
<dbReference type="EMBL" id="DF237019">
    <property type="protein sequence ID" value="GAQ81071.1"/>
    <property type="molecule type" value="Genomic_DNA"/>
</dbReference>
<feature type="compositionally biased region" description="Low complexity" evidence="1">
    <location>
        <begin position="783"/>
        <end position="792"/>
    </location>
</feature>
<feature type="compositionally biased region" description="Polar residues" evidence="1">
    <location>
        <begin position="1641"/>
        <end position="1658"/>
    </location>
</feature>
<keyword evidence="4" id="KW-1185">Reference proteome</keyword>
<feature type="compositionally biased region" description="Low complexity" evidence="1">
    <location>
        <begin position="1080"/>
        <end position="1089"/>
    </location>
</feature>